<proteinExistence type="predicted"/>
<name>A0ABQ6BM78_9NEIS</name>
<keyword evidence="3" id="KW-1185">Reference proteome</keyword>
<accession>A0ABQ6BM78</accession>
<gene>
    <name evidence="2" type="ORF">GCM10007860_02630</name>
</gene>
<evidence type="ECO:0000313" key="3">
    <source>
        <dbReference type="Proteomes" id="UP001156836"/>
    </source>
</evidence>
<evidence type="ECO:0000313" key="2">
    <source>
        <dbReference type="EMBL" id="GLS03120.1"/>
    </source>
</evidence>
<protein>
    <submittedName>
        <fullName evidence="2">Uncharacterized protein</fullName>
    </submittedName>
</protein>
<feature type="region of interest" description="Disordered" evidence="1">
    <location>
        <begin position="1"/>
        <end position="59"/>
    </location>
</feature>
<dbReference type="EMBL" id="BSOZ01000002">
    <property type="protein sequence ID" value="GLS03120.1"/>
    <property type="molecule type" value="Genomic_DNA"/>
</dbReference>
<feature type="compositionally biased region" description="Gly residues" evidence="1">
    <location>
        <begin position="39"/>
        <end position="48"/>
    </location>
</feature>
<sequence length="59" mass="6031">MRLERQQGGLKAAQRGRAAQFGEHGAMTEVQAIEVADGQGTGGKGGLGRAAEKTHGARA</sequence>
<comment type="caution">
    <text evidence="2">The sequence shown here is derived from an EMBL/GenBank/DDBJ whole genome shotgun (WGS) entry which is preliminary data.</text>
</comment>
<dbReference type="Proteomes" id="UP001156836">
    <property type="component" value="Unassembled WGS sequence"/>
</dbReference>
<organism evidence="2 3">
    <name type="scientific">Chitiniphilus shinanonensis</name>
    <dbReference type="NCBI Taxonomy" id="553088"/>
    <lineage>
        <taxon>Bacteria</taxon>
        <taxon>Pseudomonadati</taxon>
        <taxon>Pseudomonadota</taxon>
        <taxon>Betaproteobacteria</taxon>
        <taxon>Neisseriales</taxon>
        <taxon>Chitinibacteraceae</taxon>
        <taxon>Chitiniphilus</taxon>
    </lineage>
</organism>
<feature type="compositionally biased region" description="Basic and acidic residues" evidence="1">
    <location>
        <begin position="50"/>
        <end position="59"/>
    </location>
</feature>
<evidence type="ECO:0000256" key="1">
    <source>
        <dbReference type="SAM" id="MobiDB-lite"/>
    </source>
</evidence>
<reference evidence="3" key="1">
    <citation type="journal article" date="2019" name="Int. J. Syst. Evol. Microbiol.">
        <title>The Global Catalogue of Microorganisms (GCM) 10K type strain sequencing project: providing services to taxonomists for standard genome sequencing and annotation.</title>
        <authorList>
            <consortium name="The Broad Institute Genomics Platform"/>
            <consortium name="The Broad Institute Genome Sequencing Center for Infectious Disease"/>
            <person name="Wu L."/>
            <person name="Ma J."/>
        </authorList>
    </citation>
    <scope>NUCLEOTIDE SEQUENCE [LARGE SCALE GENOMIC DNA]</scope>
    <source>
        <strain evidence="3">NBRC 104970</strain>
    </source>
</reference>